<proteinExistence type="predicted"/>
<accession>A0A218WIH6</accession>
<reference evidence="2" key="1">
    <citation type="journal article" date="2017" name="Plant J.">
        <title>The pomegranate (Punica granatum L.) genome and the genomics of punicalagin biosynthesis.</title>
        <authorList>
            <person name="Qin G."/>
            <person name="Xu C."/>
            <person name="Ming R."/>
            <person name="Tang H."/>
            <person name="Guyot R."/>
            <person name="Kramer E.M."/>
            <person name="Hu Y."/>
            <person name="Yi X."/>
            <person name="Qi Y."/>
            <person name="Xu X."/>
            <person name="Gao Z."/>
            <person name="Pan H."/>
            <person name="Jian J."/>
            <person name="Tian Y."/>
            <person name="Yue Z."/>
            <person name="Xu Y."/>
        </authorList>
    </citation>
    <scope>NUCLEOTIDE SEQUENCE [LARGE SCALE GENOMIC DNA]</scope>
    <source>
        <strain evidence="2">cv. Dabenzi</strain>
    </source>
</reference>
<gene>
    <name evidence="1" type="ORF">CDL15_Pgr020689</name>
</gene>
<organism evidence="1 2">
    <name type="scientific">Punica granatum</name>
    <name type="common">Pomegranate</name>
    <dbReference type="NCBI Taxonomy" id="22663"/>
    <lineage>
        <taxon>Eukaryota</taxon>
        <taxon>Viridiplantae</taxon>
        <taxon>Streptophyta</taxon>
        <taxon>Embryophyta</taxon>
        <taxon>Tracheophyta</taxon>
        <taxon>Spermatophyta</taxon>
        <taxon>Magnoliopsida</taxon>
        <taxon>eudicotyledons</taxon>
        <taxon>Gunneridae</taxon>
        <taxon>Pentapetalae</taxon>
        <taxon>rosids</taxon>
        <taxon>malvids</taxon>
        <taxon>Myrtales</taxon>
        <taxon>Lythraceae</taxon>
        <taxon>Punica</taxon>
    </lineage>
</organism>
<evidence type="ECO:0000313" key="1">
    <source>
        <dbReference type="EMBL" id="OWM71812.1"/>
    </source>
</evidence>
<comment type="caution">
    <text evidence="1">The sequence shown here is derived from an EMBL/GenBank/DDBJ whole genome shotgun (WGS) entry which is preliminary data.</text>
</comment>
<dbReference type="Proteomes" id="UP000197138">
    <property type="component" value="Unassembled WGS sequence"/>
</dbReference>
<protein>
    <submittedName>
        <fullName evidence="1">Uncharacterized protein</fullName>
    </submittedName>
</protein>
<evidence type="ECO:0000313" key="2">
    <source>
        <dbReference type="Proteomes" id="UP000197138"/>
    </source>
</evidence>
<sequence length="88" mass="9911">MNSVPSFSRESLCGKPVDQNGVLTETFSKVPKWLYCLFDAPVSLGPFSSSRLKGDCDPFWSYAMTKRKGKAWGARCQRLKGYKDSRLP</sequence>
<dbReference type="AlphaFoldDB" id="A0A218WIH6"/>
<name>A0A218WIH6_PUNGR</name>
<dbReference type="EMBL" id="MTKT01004312">
    <property type="protein sequence ID" value="OWM71812.1"/>
    <property type="molecule type" value="Genomic_DNA"/>
</dbReference>